<evidence type="ECO:0000256" key="4">
    <source>
        <dbReference type="ARBA" id="ARBA00044517"/>
    </source>
</evidence>
<sequence length="403" mass="46587">MVSLMQFLHFAENFEHTGNRELISLSSVHLQHRTTELVDHMAQILILEAFYGGSHKQLIDVLIKNLSEEEYDLLTIPAKKWHWCARMSALHFAGRIPTTHRYRAIFCSSVLNLAELIGMRTDLASCRKIVYFHENQLCYPVRDSKERDVQYGINQITSCLCADRVLFNSLYNMTSFLETIQSFLNVVPNMSFKGVRYRIAPKCDVLYFPVDFGNLSTRTSQMENGETKPLHIIWPHRWEHDKNPEQLVEALLALQEKGVSFRISILGERFDTIPKCFETIEDQLTGKVIQFGSLPREEYRRTLAEGDVVLSTALHEFYGVAMLEAVYSGCVPLAPNRLVYPELYPSDKLFNTTAQLVKQLYNWCRNRALFEKHRDAFFSRINLDGYSAEQLVPQFVAIIRDVT</sequence>
<proteinExistence type="inferred from homology"/>
<keyword evidence="10" id="KW-1185">Reference proteome</keyword>
<keyword evidence="2" id="KW-0328">Glycosyltransferase</keyword>
<dbReference type="EnsemblMetazoa" id="AMIN009866-RA">
    <property type="protein sequence ID" value="AMIN009866-PA"/>
    <property type="gene ID" value="AMIN009866"/>
</dbReference>
<feature type="domain" description="Glycosyl transferase family 1" evidence="7">
    <location>
        <begin position="227"/>
        <end position="343"/>
    </location>
</feature>
<dbReference type="Gene3D" id="3.40.50.2000">
    <property type="entry name" value="Glycogen Phosphorylase B"/>
    <property type="match status" value="1"/>
</dbReference>
<dbReference type="Pfam" id="PF00534">
    <property type="entry name" value="Glycos_transf_1"/>
    <property type="match status" value="1"/>
</dbReference>
<dbReference type="VEuPathDB" id="VectorBase:AMIN009866"/>
<dbReference type="STRING" id="112268.A0A182WHL2"/>
<reference evidence="10" key="1">
    <citation type="submission" date="2013-03" db="EMBL/GenBank/DDBJ databases">
        <title>The Genome Sequence of Anopheles minimus MINIMUS1.</title>
        <authorList>
            <consortium name="The Broad Institute Genomics Platform"/>
            <person name="Neafsey D.E."/>
            <person name="Walton C."/>
            <person name="Walker B."/>
            <person name="Young S.K."/>
            <person name="Zeng Q."/>
            <person name="Gargeya S."/>
            <person name="Fitzgerald M."/>
            <person name="Haas B."/>
            <person name="Abouelleil A."/>
            <person name="Allen A.W."/>
            <person name="Alvarado L."/>
            <person name="Arachchi H.M."/>
            <person name="Berlin A.M."/>
            <person name="Chapman S.B."/>
            <person name="Gainer-Dewar J."/>
            <person name="Goldberg J."/>
            <person name="Griggs A."/>
            <person name="Gujja S."/>
            <person name="Hansen M."/>
            <person name="Howarth C."/>
            <person name="Imamovic A."/>
            <person name="Ireland A."/>
            <person name="Larimer J."/>
            <person name="McCowan C."/>
            <person name="Murphy C."/>
            <person name="Pearson M."/>
            <person name="Poon T.W."/>
            <person name="Priest M."/>
            <person name="Roberts A."/>
            <person name="Saif S."/>
            <person name="Shea T."/>
            <person name="Sisk P."/>
            <person name="Sykes S."/>
            <person name="Wortman J."/>
            <person name="Nusbaum C."/>
            <person name="Birren B."/>
        </authorList>
    </citation>
    <scope>NUCLEOTIDE SEQUENCE [LARGE SCALE GENOMIC DNA]</scope>
    <source>
        <strain evidence="10">MINIMUS1</strain>
    </source>
</reference>
<dbReference type="InterPro" id="IPR022701">
    <property type="entry name" value="QTMAN_N"/>
</dbReference>
<dbReference type="InterPro" id="IPR001296">
    <property type="entry name" value="Glyco_trans_1"/>
</dbReference>
<evidence type="ECO:0000256" key="2">
    <source>
        <dbReference type="ARBA" id="ARBA00022676"/>
    </source>
</evidence>
<comment type="similarity">
    <text evidence="1">Belongs to the glycosyltransferase group 1 family. Glycosyltransferase 4 subfamily.</text>
</comment>
<accession>A0A182WHL2</accession>
<reference evidence="9" key="2">
    <citation type="submission" date="2020-05" db="UniProtKB">
        <authorList>
            <consortium name="EnsemblMetazoa"/>
        </authorList>
    </citation>
    <scope>IDENTIFICATION</scope>
    <source>
        <strain evidence="9">MINIMUS1</strain>
    </source>
</reference>
<protein>
    <recommendedName>
        <fullName evidence="5">tRNA-queuosine alpha-mannosyltransferase</fullName>
        <ecNumber evidence="4">2.4.1.110</ecNumber>
    </recommendedName>
</protein>
<dbReference type="PANTHER" id="PTHR13615:SF3">
    <property type="entry name" value="GLYCOSYLTRANSFERASE-LIKE DOMAIN-CONTAINING PROTEIN 1"/>
    <property type="match status" value="1"/>
</dbReference>
<evidence type="ECO:0000259" key="8">
    <source>
        <dbReference type="Pfam" id="PF12038"/>
    </source>
</evidence>
<evidence type="ECO:0000259" key="7">
    <source>
        <dbReference type="Pfam" id="PF00534"/>
    </source>
</evidence>
<dbReference type="Proteomes" id="UP000075920">
    <property type="component" value="Unassembled WGS sequence"/>
</dbReference>
<comment type="catalytic activity">
    <reaction evidence="6">
        <text>queuosine(34) in tRNA(Asp) + GDP-alpha-D-mannose = O-4''-alpha-D-mannosylqueuosine(34) in tRNA(Asp) + GDP + H(+)</text>
        <dbReference type="Rhea" id="RHEA:12885"/>
        <dbReference type="Rhea" id="RHEA-COMP:18572"/>
        <dbReference type="Rhea" id="RHEA-COMP:18581"/>
        <dbReference type="ChEBI" id="CHEBI:15378"/>
        <dbReference type="ChEBI" id="CHEBI:57527"/>
        <dbReference type="ChEBI" id="CHEBI:58189"/>
        <dbReference type="ChEBI" id="CHEBI:194431"/>
        <dbReference type="ChEBI" id="CHEBI:194442"/>
        <dbReference type="EC" id="2.4.1.110"/>
    </reaction>
    <physiologicalReaction direction="left-to-right" evidence="6">
        <dbReference type="Rhea" id="RHEA:12886"/>
    </physiologicalReaction>
</comment>
<evidence type="ECO:0000313" key="10">
    <source>
        <dbReference type="Proteomes" id="UP000075920"/>
    </source>
</evidence>
<dbReference type="AlphaFoldDB" id="A0A182WHL2"/>
<dbReference type="SUPFAM" id="SSF53756">
    <property type="entry name" value="UDP-Glycosyltransferase/glycogen phosphorylase"/>
    <property type="match status" value="1"/>
</dbReference>
<evidence type="ECO:0000256" key="1">
    <source>
        <dbReference type="ARBA" id="ARBA00009481"/>
    </source>
</evidence>
<feature type="domain" description="tRNA-queuosine alpha-mannosyltransferase N-terminal" evidence="8">
    <location>
        <begin position="43"/>
        <end position="210"/>
    </location>
</feature>
<dbReference type="Pfam" id="PF12038">
    <property type="entry name" value="QTMAN_N"/>
    <property type="match status" value="1"/>
</dbReference>
<organism evidence="9 10">
    <name type="scientific">Anopheles minimus</name>
    <dbReference type="NCBI Taxonomy" id="112268"/>
    <lineage>
        <taxon>Eukaryota</taxon>
        <taxon>Metazoa</taxon>
        <taxon>Ecdysozoa</taxon>
        <taxon>Arthropoda</taxon>
        <taxon>Hexapoda</taxon>
        <taxon>Insecta</taxon>
        <taxon>Pterygota</taxon>
        <taxon>Neoptera</taxon>
        <taxon>Endopterygota</taxon>
        <taxon>Diptera</taxon>
        <taxon>Nematocera</taxon>
        <taxon>Culicoidea</taxon>
        <taxon>Culicidae</taxon>
        <taxon>Anophelinae</taxon>
        <taxon>Anopheles</taxon>
    </lineage>
</organism>
<dbReference type="GO" id="GO:0016438">
    <property type="term" value="F:tRNA-queuosine(34) beta-mannosyltransferase activity"/>
    <property type="evidence" value="ECO:0007669"/>
    <property type="project" value="UniProtKB-EC"/>
</dbReference>
<keyword evidence="3" id="KW-0808">Transferase</keyword>
<evidence type="ECO:0000256" key="3">
    <source>
        <dbReference type="ARBA" id="ARBA00022679"/>
    </source>
</evidence>
<dbReference type="EC" id="2.4.1.110" evidence="4"/>
<dbReference type="PANTHER" id="PTHR13615">
    <property type="entry name" value="GLYCOSYLTRANSFERASE-LIKE 1"/>
    <property type="match status" value="1"/>
</dbReference>
<evidence type="ECO:0000313" key="9">
    <source>
        <dbReference type="EnsemblMetazoa" id="AMIN009866-PA"/>
    </source>
</evidence>
<name>A0A182WHL2_9DIPT</name>
<dbReference type="InterPro" id="IPR051862">
    <property type="entry name" value="GT-like_domain_containing_1"/>
</dbReference>
<evidence type="ECO:0000256" key="6">
    <source>
        <dbReference type="ARBA" id="ARBA00048439"/>
    </source>
</evidence>
<evidence type="ECO:0000256" key="5">
    <source>
        <dbReference type="ARBA" id="ARBA00044539"/>
    </source>
</evidence>